<protein>
    <submittedName>
        <fullName evidence="1">956_t:CDS:1</fullName>
    </submittedName>
</protein>
<feature type="non-terminal residue" evidence="1">
    <location>
        <position position="278"/>
    </location>
</feature>
<gene>
    <name evidence="1" type="ORF">GMARGA_LOCUS22522</name>
</gene>
<keyword evidence="2" id="KW-1185">Reference proteome</keyword>
<evidence type="ECO:0000313" key="1">
    <source>
        <dbReference type="EMBL" id="CAG8798054.1"/>
    </source>
</evidence>
<accession>A0ABN7VT54</accession>
<proteinExistence type="predicted"/>
<comment type="caution">
    <text evidence="1">The sequence shown here is derived from an EMBL/GenBank/DDBJ whole genome shotgun (WGS) entry which is preliminary data.</text>
</comment>
<sequence length="278" mass="31221">MTEHIDLSQEPIVKVNQITNNITHLPTLSNKQQNELTKVLIEYGKRDQIIEKQFIGEVCRLLCATHTLQISVKEELKQVAMFTNALKAFKHFLPTKASTKITRNADTTRNAVTTKNIGTTENVSTIEIQTHKMLNKYSPLIENDESVKNWIALIYGSLSESSDNYKSVSSRDKAKCTIELEDTNTIKYLPSMSYKELLKKGISDKAGLKASMLDPLVLKLLPFATNMNAQSNQNNNNTGAVITVKKEEYDSLSAKLWVTPNKALAIQIYDKLHSGFAK</sequence>
<reference evidence="1 2" key="1">
    <citation type="submission" date="2021-06" db="EMBL/GenBank/DDBJ databases">
        <authorList>
            <person name="Kallberg Y."/>
            <person name="Tangrot J."/>
            <person name="Rosling A."/>
        </authorList>
    </citation>
    <scope>NUCLEOTIDE SEQUENCE [LARGE SCALE GENOMIC DNA]</scope>
    <source>
        <strain evidence="1 2">120-4 pot B 10/14</strain>
    </source>
</reference>
<organism evidence="1 2">
    <name type="scientific">Gigaspora margarita</name>
    <dbReference type="NCBI Taxonomy" id="4874"/>
    <lineage>
        <taxon>Eukaryota</taxon>
        <taxon>Fungi</taxon>
        <taxon>Fungi incertae sedis</taxon>
        <taxon>Mucoromycota</taxon>
        <taxon>Glomeromycotina</taxon>
        <taxon>Glomeromycetes</taxon>
        <taxon>Diversisporales</taxon>
        <taxon>Gigasporaceae</taxon>
        <taxon>Gigaspora</taxon>
    </lineage>
</organism>
<evidence type="ECO:0000313" key="2">
    <source>
        <dbReference type="Proteomes" id="UP000789901"/>
    </source>
</evidence>
<dbReference type="Proteomes" id="UP000789901">
    <property type="component" value="Unassembled WGS sequence"/>
</dbReference>
<dbReference type="EMBL" id="CAJVQB010021817">
    <property type="protein sequence ID" value="CAG8798054.1"/>
    <property type="molecule type" value="Genomic_DNA"/>
</dbReference>
<name>A0ABN7VT54_GIGMA</name>